<dbReference type="InterPro" id="IPR002347">
    <property type="entry name" value="SDR_fam"/>
</dbReference>
<dbReference type="PANTHER" id="PTHR45458:SF2">
    <property type="entry name" value="OXIDOREDUCTASE, SHORT CHAIN DEHYDROGENASE_REDUCTASE FAMILY SUPERFAMILY (AFU_ORTHOLOGUE AFUA_3G13450)"/>
    <property type="match status" value="1"/>
</dbReference>
<dbReference type="PANTHER" id="PTHR45458">
    <property type="entry name" value="SHORT-CHAIN DEHYDROGENASE/REDUCTASE SDR"/>
    <property type="match status" value="1"/>
</dbReference>
<dbReference type="Proteomes" id="UP000054662">
    <property type="component" value="Unassembled WGS sequence"/>
</dbReference>
<dbReference type="EMBL" id="LNZC01000010">
    <property type="protein sequence ID" value="KTD80370.1"/>
    <property type="molecule type" value="Genomic_DNA"/>
</dbReference>
<gene>
    <name evidence="1" type="ORF">Lwor_1041</name>
</gene>
<dbReference type="OrthoDB" id="335726at2"/>
<dbReference type="STRING" id="45076.Lwor_1041"/>
<dbReference type="GO" id="GO:0004090">
    <property type="term" value="F:carbonyl reductase (NADPH) activity"/>
    <property type="evidence" value="ECO:0007669"/>
    <property type="project" value="UniProtKB-EC"/>
</dbReference>
<evidence type="ECO:0000313" key="2">
    <source>
        <dbReference type="Proteomes" id="UP000054662"/>
    </source>
</evidence>
<dbReference type="Gene3D" id="3.40.50.720">
    <property type="entry name" value="NAD(P)-binding Rossmann-like Domain"/>
    <property type="match status" value="1"/>
</dbReference>
<dbReference type="InterPro" id="IPR052184">
    <property type="entry name" value="SDR_enzymes"/>
</dbReference>
<organism evidence="1 2">
    <name type="scientific">Legionella worsleiensis</name>
    <dbReference type="NCBI Taxonomy" id="45076"/>
    <lineage>
        <taxon>Bacteria</taxon>
        <taxon>Pseudomonadati</taxon>
        <taxon>Pseudomonadota</taxon>
        <taxon>Gammaproteobacteria</taxon>
        <taxon>Legionellales</taxon>
        <taxon>Legionellaceae</taxon>
        <taxon>Legionella</taxon>
    </lineage>
</organism>
<protein>
    <submittedName>
        <fullName evidence="1">Oxidoreductase</fullName>
        <ecNumber evidence="1">1.1.1.184</ecNumber>
    </submittedName>
</protein>
<keyword evidence="1" id="KW-0560">Oxidoreductase</keyword>
<dbReference type="SUPFAM" id="SSF51735">
    <property type="entry name" value="NAD(P)-binding Rossmann-fold domains"/>
    <property type="match status" value="1"/>
</dbReference>
<dbReference type="PRINTS" id="PR00081">
    <property type="entry name" value="GDHRDH"/>
</dbReference>
<dbReference type="PATRIC" id="fig|45076.6.peg.1132"/>
<accession>A0A0W1AGC5</accession>
<dbReference type="InterPro" id="IPR036291">
    <property type="entry name" value="NAD(P)-bd_dom_sf"/>
</dbReference>
<dbReference type="AlphaFoldDB" id="A0A0W1AGC5"/>
<reference evidence="1 2" key="1">
    <citation type="submission" date="2015-11" db="EMBL/GenBank/DDBJ databases">
        <title>Genomic analysis of 38 Legionella species identifies large and diverse effector repertoires.</title>
        <authorList>
            <person name="Burstein D."/>
            <person name="Amaro F."/>
            <person name="Zusman T."/>
            <person name="Lifshitz Z."/>
            <person name="Cohen O."/>
            <person name="Gilbert J.A."/>
            <person name="Pupko T."/>
            <person name="Shuman H.A."/>
            <person name="Segal G."/>
        </authorList>
    </citation>
    <scope>NUCLEOTIDE SEQUENCE [LARGE SCALE GENOMIC DNA]</scope>
    <source>
        <strain evidence="1 2">ATCC 49508</strain>
    </source>
</reference>
<dbReference type="Pfam" id="PF00106">
    <property type="entry name" value="adh_short"/>
    <property type="match status" value="1"/>
</dbReference>
<proteinExistence type="predicted"/>
<keyword evidence="2" id="KW-1185">Reference proteome</keyword>
<sequence>MATILIIGASQGLGLEWVKHYKAQGHDIIATTRNPDTATELKELLHDDGDKIFQLDVTNADDVQYVIEQLPEAPDITIYNAGVKGYIKSPDIKTTLLNTTLHEEDISSRATGRELAFKVNAFGFDQTMFALKDRLLAKPQATVVYVSTGVAETSQNTGGGYPFYRQSKTAGESFARGWDIDLSERCLLEYRPRVFSIVPGLVDTGMGAGIDGAAPPCLRVAEMAKVIEQVKISGDTHGVWKYDGTKVMVHEIPDSIKRAASHVMSDAELLSKSGFYKTGAAQSSQGGSVLAPTP</sequence>
<comment type="caution">
    <text evidence="1">The sequence shown here is derived from an EMBL/GenBank/DDBJ whole genome shotgun (WGS) entry which is preliminary data.</text>
</comment>
<evidence type="ECO:0000313" key="1">
    <source>
        <dbReference type="EMBL" id="KTD80370.1"/>
    </source>
</evidence>
<name>A0A0W1AGC5_9GAMM</name>
<dbReference type="EC" id="1.1.1.184" evidence="1"/>
<dbReference type="RefSeq" id="WP_058492861.1">
    <property type="nucleotide sequence ID" value="NZ_CBCRUR010000007.1"/>
</dbReference>